<protein>
    <recommendedName>
        <fullName evidence="1">Gfo/Idh/MocA-like oxidoreductase N-terminal domain-containing protein</fullName>
    </recommendedName>
</protein>
<dbReference type="SUPFAM" id="SSF51735">
    <property type="entry name" value="NAD(P)-binding Rossmann-fold domains"/>
    <property type="match status" value="1"/>
</dbReference>
<evidence type="ECO:0000313" key="2">
    <source>
        <dbReference type="EMBL" id="GGP65184.1"/>
    </source>
</evidence>
<evidence type="ECO:0000313" key="3">
    <source>
        <dbReference type="Proteomes" id="UP000639606"/>
    </source>
</evidence>
<proteinExistence type="predicted"/>
<dbReference type="InterPro" id="IPR051450">
    <property type="entry name" value="Gfo/Idh/MocA_Oxidoreductases"/>
</dbReference>
<feature type="domain" description="Gfo/Idh/MocA-like oxidoreductase N-terminal" evidence="1">
    <location>
        <begin position="4"/>
        <end position="109"/>
    </location>
</feature>
<dbReference type="PANTHER" id="PTHR43377">
    <property type="entry name" value="BILIVERDIN REDUCTASE A"/>
    <property type="match status" value="1"/>
</dbReference>
<sequence>MDQVRVGLVGLGVIARTHLEVLAERPDVALEFTAAPEGEPLAGVAHHRDLAAALASHEPDLIVIATPTDTHAELAELALTRSGARLLVEKPLVHDLALLERLRALAPERVFTAHHFAFSPEVRWAAEQLRRHPEWGPVTRITSAFHDPYAVLGERAFASYASSWTDSGVNQLSMIARFVELEALTSLREDDGGATSWGTARYRSRGRTGTARLRTSWLAGSSSKETVLVLAESGVELWLDHTALTGFAAREGELLATCDTDGRTPRKIAHYRPLYDSLLSAAPDPVLGFELTERITAVHRARP</sequence>
<dbReference type="InterPro" id="IPR000683">
    <property type="entry name" value="Gfo/Idh/MocA-like_OxRdtase_N"/>
</dbReference>
<evidence type="ECO:0000259" key="1">
    <source>
        <dbReference type="Pfam" id="PF01408"/>
    </source>
</evidence>
<dbReference type="AlphaFoldDB" id="A0A918AR90"/>
<gene>
    <name evidence="2" type="ORF">GCM10010185_42340</name>
</gene>
<keyword evidence="3" id="KW-1185">Reference proteome</keyword>
<reference evidence="2" key="1">
    <citation type="journal article" date="2014" name="Int. J. Syst. Evol. Microbiol.">
        <title>Complete genome sequence of Corynebacterium casei LMG S-19264T (=DSM 44701T), isolated from a smear-ripened cheese.</title>
        <authorList>
            <consortium name="US DOE Joint Genome Institute (JGI-PGF)"/>
            <person name="Walter F."/>
            <person name="Albersmeier A."/>
            <person name="Kalinowski J."/>
            <person name="Ruckert C."/>
        </authorList>
    </citation>
    <scope>NUCLEOTIDE SEQUENCE</scope>
    <source>
        <strain evidence="2">JCM 3313</strain>
    </source>
</reference>
<name>A0A918AR90_9PSEU</name>
<dbReference type="Pfam" id="PF01408">
    <property type="entry name" value="GFO_IDH_MocA"/>
    <property type="match status" value="1"/>
</dbReference>
<organism evidence="2 3">
    <name type="scientific">Saccharothrix coeruleofusca</name>
    <dbReference type="NCBI Taxonomy" id="33919"/>
    <lineage>
        <taxon>Bacteria</taxon>
        <taxon>Bacillati</taxon>
        <taxon>Actinomycetota</taxon>
        <taxon>Actinomycetes</taxon>
        <taxon>Pseudonocardiales</taxon>
        <taxon>Pseudonocardiaceae</taxon>
        <taxon>Saccharothrix</taxon>
    </lineage>
</organism>
<dbReference type="InterPro" id="IPR036291">
    <property type="entry name" value="NAD(P)-bd_dom_sf"/>
</dbReference>
<dbReference type="Gene3D" id="3.30.360.10">
    <property type="entry name" value="Dihydrodipicolinate Reductase, domain 2"/>
    <property type="match status" value="1"/>
</dbReference>
<dbReference type="Proteomes" id="UP000639606">
    <property type="component" value="Unassembled WGS sequence"/>
</dbReference>
<dbReference type="EMBL" id="BMRG01000008">
    <property type="protein sequence ID" value="GGP65184.1"/>
    <property type="molecule type" value="Genomic_DNA"/>
</dbReference>
<reference evidence="2" key="2">
    <citation type="submission" date="2020-09" db="EMBL/GenBank/DDBJ databases">
        <authorList>
            <person name="Sun Q."/>
            <person name="Ohkuma M."/>
        </authorList>
    </citation>
    <scope>NUCLEOTIDE SEQUENCE</scope>
    <source>
        <strain evidence="2">JCM 3313</strain>
    </source>
</reference>
<dbReference type="Gene3D" id="3.40.50.720">
    <property type="entry name" value="NAD(P)-binding Rossmann-like Domain"/>
    <property type="match status" value="1"/>
</dbReference>
<dbReference type="GO" id="GO:0000166">
    <property type="term" value="F:nucleotide binding"/>
    <property type="evidence" value="ECO:0007669"/>
    <property type="project" value="InterPro"/>
</dbReference>
<dbReference type="PANTHER" id="PTHR43377:SF1">
    <property type="entry name" value="BILIVERDIN REDUCTASE A"/>
    <property type="match status" value="1"/>
</dbReference>
<comment type="caution">
    <text evidence="2">The sequence shown here is derived from an EMBL/GenBank/DDBJ whole genome shotgun (WGS) entry which is preliminary data.</text>
</comment>
<accession>A0A918AR90</accession>
<dbReference type="RefSeq" id="WP_189225025.1">
    <property type="nucleotide sequence ID" value="NZ_BMRG01000008.1"/>
</dbReference>